<dbReference type="Gene3D" id="3.30.710.10">
    <property type="entry name" value="Potassium Channel Kv1.1, Chain A"/>
    <property type="match status" value="1"/>
</dbReference>
<dbReference type="PANTHER" id="PTHR47843">
    <property type="entry name" value="BTB DOMAIN-CONTAINING PROTEIN-RELATED"/>
    <property type="match status" value="1"/>
</dbReference>
<evidence type="ECO:0000259" key="1">
    <source>
        <dbReference type="PROSITE" id="PS50097"/>
    </source>
</evidence>
<dbReference type="InterPro" id="IPR000210">
    <property type="entry name" value="BTB/POZ_dom"/>
</dbReference>
<dbReference type="PROSITE" id="PS50097">
    <property type="entry name" value="BTB"/>
    <property type="match status" value="1"/>
</dbReference>
<feature type="domain" description="BTB" evidence="1">
    <location>
        <begin position="51"/>
        <end position="121"/>
    </location>
</feature>
<dbReference type="InterPro" id="IPR011333">
    <property type="entry name" value="SKP1/BTB/POZ_sf"/>
</dbReference>
<sequence>MDRLMAVSGIAKFLIKPPPIRVEDLDVDIYDVNEGLATPSINGASYTNTDPDLTIIVGQEQKKFQVHKDLFISKSKFFKAACSNSHFREGVENLVRLPEIDSESMIRLRQWFYETNLPLPTDIILDDGYEITLNLLNAADFLEIPAVITIITKATQNYIWKCNSWKGDPGEAAEDEQKKVDLMCRLYECGGKIDRERLKAYLNNLKEGHRMGLFVNALREVEDCHPDFFNDTMTAVYSTVEDVSRP</sequence>
<dbReference type="CDD" id="cd18186">
    <property type="entry name" value="BTB_POZ_ZBTB_KLHL-like"/>
    <property type="match status" value="1"/>
</dbReference>
<dbReference type="AlphaFoldDB" id="A0AAV9TYM9"/>
<evidence type="ECO:0000313" key="3">
    <source>
        <dbReference type="Proteomes" id="UP001373714"/>
    </source>
</evidence>
<reference evidence="2 3" key="1">
    <citation type="submission" date="2019-10" db="EMBL/GenBank/DDBJ databases">
        <authorList>
            <person name="Palmer J.M."/>
        </authorList>
    </citation>
    <scope>NUCLEOTIDE SEQUENCE [LARGE SCALE GENOMIC DNA]</scope>
    <source>
        <strain evidence="2 3">TWF730</strain>
    </source>
</reference>
<gene>
    <name evidence="2" type="ORF">TWF730_006124</name>
</gene>
<evidence type="ECO:0000313" key="2">
    <source>
        <dbReference type="EMBL" id="KAK6329828.1"/>
    </source>
</evidence>
<name>A0AAV9TYM9_9PEZI</name>
<dbReference type="SMART" id="SM00225">
    <property type="entry name" value="BTB"/>
    <property type="match status" value="1"/>
</dbReference>
<protein>
    <recommendedName>
        <fullName evidence="1">BTB domain-containing protein</fullName>
    </recommendedName>
</protein>
<organism evidence="2 3">
    <name type="scientific">Orbilia blumenaviensis</name>
    <dbReference type="NCBI Taxonomy" id="1796055"/>
    <lineage>
        <taxon>Eukaryota</taxon>
        <taxon>Fungi</taxon>
        <taxon>Dikarya</taxon>
        <taxon>Ascomycota</taxon>
        <taxon>Pezizomycotina</taxon>
        <taxon>Orbiliomycetes</taxon>
        <taxon>Orbiliales</taxon>
        <taxon>Orbiliaceae</taxon>
        <taxon>Orbilia</taxon>
    </lineage>
</organism>
<dbReference type="SUPFAM" id="SSF54695">
    <property type="entry name" value="POZ domain"/>
    <property type="match status" value="1"/>
</dbReference>
<dbReference type="EMBL" id="JAVHNS010000020">
    <property type="protein sequence ID" value="KAK6329828.1"/>
    <property type="molecule type" value="Genomic_DNA"/>
</dbReference>
<accession>A0AAV9TYM9</accession>
<dbReference type="Pfam" id="PF00651">
    <property type="entry name" value="BTB"/>
    <property type="match status" value="1"/>
</dbReference>
<dbReference type="PANTHER" id="PTHR47843:SF2">
    <property type="entry name" value="BTB DOMAIN-CONTAINING PROTEIN"/>
    <property type="match status" value="1"/>
</dbReference>
<comment type="caution">
    <text evidence="2">The sequence shown here is derived from an EMBL/GenBank/DDBJ whole genome shotgun (WGS) entry which is preliminary data.</text>
</comment>
<keyword evidence="3" id="KW-1185">Reference proteome</keyword>
<proteinExistence type="predicted"/>
<dbReference type="Proteomes" id="UP001373714">
    <property type="component" value="Unassembled WGS sequence"/>
</dbReference>